<sequence>MAKKIAILGGGVSAMTAAVYLTTKPDWQEHYELTVYQMGWRLGGKGASGRNAQFGQRIEEHGLHVWFGAYVNAFRTMEYVYDELARPATVPLATWQQAFRPHSYVVLEEPINSEWKTWPIEFPLIDGNPADGTLDLHFWQILKMLHAWLHQFVSELESKAKTLNKKTKVQTKKARDRSLLQHLVTEVKAAYNHFEDDVHGWFDSVKDEAQEIWSSPSILMEQLNNVVSLRAQDKQQKKLDNLSVWYLVRKIRRWLKSEIVEHLDDNDDLRRLYICADLAIAVTVGLIRDKVYDRGFGYLNQYDFKEWLARNGADKQYAVDSAPVRGFYDLVFGYEDGNFDKPNVEAGVSILAMLRIMLCYQGGVMWKMQGGMGDVIFSPIYELLEKRGVTFKFFNEVEQLRCAQDEFGQWQVNEIEILEQAPLKHDSYQPLVDVKGLPCWPSEPDYNQIREDVAEFLQSENINLESFWSGYREKYQAYFDKEAQSKTLVKGLDFDEVIFGISVAAIRHLCPTLLNVDPKFEAQATQVKAVATQAFQLWLNKTDYELGFQSSSTGEHPILSGYSEPFDTWAGMANLLDKEQWPQGNEPRNIAYFCSALPCSEYPPQNDLNFPKKMKEIVKTNWLNKVHNDMAPLWPNAYVNGDFDTTVLFTNENSTALDSQYWRANVDPTERYVLSVKGSSQYRLKTDGTIFNNLFITGDWISTGVNAGCVEAAVMAGMQTARLVGGLELEISGENGFEPFS</sequence>
<evidence type="ECO:0000313" key="2">
    <source>
        <dbReference type="Proteomes" id="UP000664904"/>
    </source>
</evidence>
<dbReference type="Pfam" id="PF13450">
    <property type="entry name" value="NAD_binding_8"/>
    <property type="match status" value="1"/>
</dbReference>
<dbReference type="KEGG" id="pxi:J5O05_02155"/>
<dbReference type="AlphaFoldDB" id="A0A975DHR0"/>
<keyword evidence="2" id="KW-1185">Reference proteome</keyword>
<protein>
    <submittedName>
        <fullName evidence="1">NAD(P)-binding protein</fullName>
    </submittedName>
</protein>
<reference evidence="1" key="1">
    <citation type="submission" date="2021-03" db="EMBL/GenBank/DDBJ databases">
        <title>Complete Genome of Pseudoalteromonas xiamenensis STKMTI.2, a new potential marine bacterium producing anti-Vibrio compounds.</title>
        <authorList>
            <person name="Handayani D.P."/>
            <person name="Isnansetyo A."/>
            <person name="Istiqomah I."/>
            <person name="Jumina J."/>
        </authorList>
    </citation>
    <scope>NUCLEOTIDE SEQUENCE</scope>
    <source>
        <strain evidence="1">STKMTI.2</strain>
    </source>
</reference>
<dbReference type="SUPFAM" id="SSF51905">
    <property type="entry name" value="FAD/NAD(P)-binding domain"/>
    <property type="match status" value="1"/>
</dbReference>
<dbReference type="PANTHER" id="PTHR43563">
    <property type="entry name" value="AMINE OXIDASE"/>
    <property type="match status" value="1"/>
</dbReference>
<proteinExistence type="predicted"/>
<dbReference type="InterPro" id="IPR050703">
    <property type="entry name" value="Flavin_MAO"/>
</dbReference>
<dbReference type="Gene3D" id="3.50.50.60">
    <property type="entry name" value="FAD/NAD(P)-binding domain"/>
    <property type="match status" value="1"/>
</dbReference>
<dbReference type="GO" id="GO:0016491">
    <property type="term" value="F:oxidoreductase activity"/>
    <property type="evidence" value="ECO:0007669"/>
    <property type="project" value="UniProtKB-ARBA"/>
</dbReference>
<dbReference type="Proteomes" id="UP000664904">
    <property type="component" value="Chromosome"/>
</dbReference>
<dbReference type="PANTHER" id="PTHR43563:SF1">
    <property type="entry name" value="AMINE OXIDASE [FLAVIN-CONTAINING] B"/>
    <property type="match status" value="1"/>
</dbReference>
<gene>
    <name evidence="1" type="ORF">J5O05_02155</name>
</gene>
<name>A0A975DHR0_9GAMM</name>
<dbReference type="InterPro" id="IPR036188">
    <property type="entry name" value="FAD/NAD-bd_sf"/>
</dbReference>
<accession>A0A975DHR0</accession>
<evidence type="ECO:0000313" key="1">
    <source>
        <dbReference type="EMBL" id="QTH71779.1"/>
    </source>
</evidence>
<organism evidence="1 2">
    <name type="scientific">Pseudoalteromonas xiamenensis</name>
    <dbReference type="NCBI Taxonomy" id="882626"/>
    <lineage>
        <taxon>Bacteria</taxon>
        <taxon>Pseudomonadati</taxon>
        <taxon>Pseudomonadota</taxon>
        <taxon>Gammaproteobacteria</taxon>
        <taxon>Alteromonadales</taxon>
        <taxon>Pseudoalteromonadaceae</taxon>
        <taxon>Pseudoalteromonas</taxon>
    </lineage>
</organism>
<dbReference type="EMBL" id="CP072133">
    <property type="protein sequence ID" value="QTH71779.1"/>
    <property type="molecule type" value="Genomic_DNA"/>
</dbReference>
<dbReference type="RefSeq" id="WP_208843403.1">
    <property type="nucleotide sequence ID" value="NZ_CP072133.1"/>
</dbReference>